<dbReference type="Proteomes" id="UP000321574">
    <property type="component" value="Unassembled WGS sequence"/>
</dbReference>
<keyword evidence="6 8" id="KW-1133">Transmembrane helix</keyword>
<name>A0A5C8NXC9_9BACI</name>
<keyword evidence="3" id="KW-0813">Transport</keyword>
<gene>
    <name evidence="9" type="ORF">FHP05_06120</name>
</gene>
<dbReference type="GO" id="GO:0005886">
    <property type="term" value="C:plasma membrane"/>
    <property type="evidence" value="ECO:0007669"/>
    <property type="project" value="UniProtKB-SubCell"/>
</dbReference>
<keyword evidence="4" id="KW-1003">Cell membrane</keyword>
<accession>A0A5C8NXC9</accession>
<comment type="similarity">
    <text evidence="2">Belongs to the auxin efflux carrier (TC 2.A.69) family.</text>
</comment>
<evidence type="ECO:0000313" key="9">
    <source>
        <dbReference type="EMBL" id="TXL65882.1"/>
    </source>
</evidence>
<evidence type="ECO:0000256" key="6">
    <source>
        <dbReference type="ARBA" id="ARBA00022989"/>
    </source>
</evidence>
<evidence type="ECO:0000256" key="3">
    <source>
        <dbReference type="ARBA" id="ARBA00022448"/>
    </source>
</evidence>
<dbReference type="OrthoDB" id="9798064at2"/>
<dbReference type="EMBL" id="VDUW01000003">
    <property type="protein sequence ID" value="TXL65882.1"/>
    <property type="molecule type" value="Genomic_DNA"/>
</dbReference>
<dbReference type="GO" id="GO:0055085">
    <property type="term" value="P:transmembrane transport"/>
    <property type="evidence" value="ECO:0007669"/>
    <property type="project" value="InterPro"/>
</dbReference>
<evidence type="ECO:0000313" key="10">
    <source>
        <dbReference type="Proteomes" id="UP000321574"/>
    </source>
</evidence>
<dbReference type="Pfam" id="PF03547">
    <property type="entry name" value="Mem_trans"/>
    <property type="match status" value="1"/>
</dbReference>
<feature type="transmembrane region" description="Helical" evidence="8">
    <location>
        <begin position="23"/>
        <end position="45"/>
    </location>
</feature>
<comment type="caution">
    <text evidence="9">The sequence shown here is derived from an EMBL/GenBank/DDBJ whole genome shotgun (WGS) entry which is preliminary data.</text>
</comment>
<evidence type="ECO:0000256" key="8">
    <source>
        <dbReference type="SAM" id="Phobius"/>
    </source>
</evidence>
<organism evidence="9 10">
    <name type="scientific">Cerasibacillus terrae</name>
    <dbReference type="NCBI Taxonomy" id="2498845"/>
    <lineage>
        <taxon>Bacteria</taxon>
        <taxon>Bacillati</taxon>
        <taxon>Bacillota</taxon>
        <taxon>Bacilli</taxon>
        <taxon>Bacillales</taxon>
        <taxon>Bacillaceae</taxon>
        <taxon>Cerasibacillus</taxon>
    </lineage>
</organism>
<dbReference type="InterPro" id="IPR038770">
    <property type="entry name" value="Na+/solute_symporter_sf"/>
</dbReference>
<feature type="transmembrane region" description="Helical" evidence="8">
    <location>
        <begin position="245"/>
        <end position="265"/>
    </location>
</feature>
<feature type="transmembrane region" description="Helical" evidence="8">
    <location>
        <begin position="152"/>
        <end position="172"/>
    </location>
</feature>
<keyword evidence="5 8" id="KW-0812">Transmembrane</keyword>
<dbReference type="PANTHER" id="PTHR36838:SF1">
    <property type="entry name" value="SLR1864 PROTEIN"/>
    <property type="match status" value="1"/>
</dbReference>
<keyword evidence="10" id="KW-1185">Reference proteome</keyword>
<reference evidence="9 10" key="1">
    <citation type="submission" date="2019-06" db="EMBL/GenBank/DDBJ databases">
        <title>Cerasibacillus sp. nov., isolated from maize field.</title>
        <authorList>
            <person name="Lin S.-Y."/>
            <person name="Tsai C.-F."/>
            <person name="Young C.-C."/>
        </authorList>
    </citation>
    <scope>NUCLEOTIDE SEQUENCE [LARGE SCALE GENOMIC DNA]</scope>
    <source>
        <strain evidence="9 10">CC-CFT480</strain>
    </source>
</reference>
<feature type="transmembrane region" description="Helical" evidence="8">
    <location>
        <begin position="277"/>
        <end position="297"/>
    </location>
</feature>
<evidence type="ECO:0000256" key="5">
    <source>
        <dbReference type="ARBA" id="ARBA00022692"/>
    </source>
</evidence>
<protein>
    <submittedName>
        <fullName evidence="9">AEC family transporter</fullName>
    </submittedName>
</protein>
<sequence length="306" mass="34956">MIPLYIMALIGFVTRRIKIIHSYANQVITQIMLYITLPALILYSLNTNLSKEMLTDFAWLITMSIFILSISVFIGILLRRKAALPMKQKIVYESLIIFGNQGFIGFAISYILMEEQGVIYLTLFNICYLILIWTYGIYLFTKSEQSVNWKALFFNPGILSTLIGLLMLFLPFSWPIPLLDTFESIGKMTIPLSMILIGSLLADLQWHELRQYSKNIYIWIAAGCKLFILPLFLFVFLFFQVPYPLVIIAVLTSAMPSASTTSVYAQKFGGDASFASFGILLSTLLCIITIPLLYTLLQWLHSFFYL</sequence>
<dbReference type="Gene3D" id="1.20.1530.20">
    <property type="match status" value="1"/>
</dbReference>
<evidence type="ECO:0000256" key="4">
    <source>
        <dbReference type="ARBA" id="ARBA00022475"/>
    </source>
</evidence>
<keyword evidence="7 8" id="KW-0472">Membrane</keyword>
<evidence type="ECO:0000256" key="1">
    <source>
        <dbReference type="ARBA" id="ARBA00004651"/>
    </source>
</evidence>
<feature type="transmembrane region" description="Helical" evidence="8">
    <location>
        <begin position="216"/>
        <end position="239"/>
    </location>
</feature>
<feature type="transmembrane region" description="Helical" evidence="8">
    <location>
        <begin position="118"/>
        <end position="140"/>
    </location>
</feature>
<comment type="subcellular location">
    <subcellularLocation>
        <location evidence="1">Cell membrane</location>
        <topology evidence="1">Multi-pass membrane protein</topology>
    </subcellularLocation>
</comment>
<evidence type="ECO:0000256" key="2">
    <source>
        <dbReference type="ARBA" id="ARBA00010145"/>
    </source>
</evidence>
<dbReference type="PANTHER" id="PTHR36838">
    <property type="entry name" value="AUXIN EFFLUX CARRIER FAMILY PROTEIN"/>
    <property type="match status" value="1"/>
</dbReference>
<evidence type="ECO:0000256" key="7">
    <source>
        <dbReference type="ARBA" id="ARBA00023136"/>
    </source>
</evidence>
<feature type="transmembrane region" description="Helical" evidence="8">
    <location>
        <begin position="57"/>
        <end position="78"/>
    </location>
</feature>
<feature type="transmembrane region" description="Helical" evidence="8">
    <location>
        <begin position="90"/>
        <end position="112"/>
    </location>
</feature>
<proteinExistence type="inferred from homology"/>
<dbReference type="AlphaFoldDB" id="A0A5C8NXC9"/>
<dbReference type="InterPro" id="IPR004776">
    <property type="entry name" value="Mem_transp_PIN-like"/>
</dbReference>